<accession>A0A345CQ63</accession>
<dbReference type="RefSeq" id="WP_233478579.1">
    <property type="nucleotide sequence ID" value="NZ_CP013970.1"/>
</dbReference>
<evidence type="ECO:0000313" key="1">
    <source>
        <dbReference type="EMBL" id="AXF75580.1"/>
    </source>
</evidence>
<dbReference type="Proteomes" id="UP000264980">
    <property type="component" value="Chromosome"/>
</dbReference>
<sequence>MVAEAEVLEFFRYELSTPVSWKAGRIPLEMDTVLQDYAELDELPYAIDDYSDKFGIDISTLNIQAYYPVVQKSLFTRLFQRSLIQHEINQLRKPLTVRMFAESAKAGRWLYD</sequence>
<protein>
    <submittedName>
        <fullName evidence="1">DUF1493 family protein</fullName>
    </submittedName>
</protein>
<organism evidence="1 2">
    <name type="scientific">Erwinia tracheiphila</name>
    <dbReference type="NCBI Taxonomy" id="65700"/>
    <lineage>
        <taxon>Bacteria</taxon>
        <taxon>Pseudomonadati</taxon>
        <taxon>Pseudomonadota</taxon>
        <taxon>Gammaproteobacteria</taxon>
        <taxon>Enterobacterales</taxon>
        <taxon>Erwiniaceae</taxon>
        <taxon>Erwinia</taxon>
    </lineage>
</organism>
<name>A0A345CQ63_9GAMM</name>
<dbReference type="EMBL" id="CP013970">
    <property type="protein sequence ID" value="AXF75580.1"/>
    <property type="molecule type" value="Genomic_DNA"/>
</dbReference>
<proteinExistence type="predicted"/>
<dbReference type="AlphaFoldDB" id="A0A345CQ63"/>
<dbReference type="InterPro" id="IPR010862">
    <property type="entry name" value="DUF1493"/>
</dbReference>
<reference evidence="1 2" key="1">
    <citation type="submission" date="2016-01" db="EMBL/GenBank/DDBJ databases">
        <authorList>
            <person name="Oliw E.H."/>
        </authorList>
    </citation>
    <scope>NUCLEOTIDE SEQUENCE [LARGE SCALE GENOMIC DNA]</scope>
    <source>
        <strain evidence="1 2">MDcuke</strain>
    </source>
</reference>
<gene>
    <name evidence="1" type="ORF">AV903_04920</name>
</gene>
<dbReference type="Pfam" id="PF07377">
    <property type="entry name" value="DUF1493"/>
    <property type="match status" value="1"/>
</dbReference>
<evidence type="ECO:0000313" key="2">
    <source>
        <dbReference type="Proteomes" id="UP000264980"/>
    </source>
</evidence>